<dbReference type="RefSeq" id="WP_189062595.1">
    <property type="nucleotide sequence ID" value="NZ_BMQG01000011.1"/>
</dbReference>
<evidence type="ECO:0000256" key="5">
    <source>
        <dbReference type="ARBA" id="ARBA00022840"/>
    </source>
</evidence>
<dbReference type="SUPFAM" id="SSF52540">
    <property type="entry name" value="P-loop containing nucleoside triphosphate hydrolases"/>
    <property type="match status" value="1"/>
</dbReference>
<dbReference type="InterPro" id="IPR027417">
    <property type="entry name" value="P-loop_NTPase"/>
</dbReference>
<dbReference type="InterPro" id="IPR041677">
    <property type="entry name" value="DNA2/NAM7_AAA_11"/>
</dbReference>
<feature type="domain" description="AAA+ ATPase" evidence="6">
    <location>
        <begin position="968"/>
        <end position="1164"/>
    </location>
</feature>
<evidence type="ECO:0000256" key="2">
    <source>
        <dbReference type="ARBA" id="ARBA00022741"/>
    </source>
</evidence>
<dbReference type="InterPro" id="IPR041679">
    <property type="entry name" value="DNA2/NAM7-like_C"/>
</dbReference>
<dbReference type="Pfam" id="PF13087">
    <property type="entry name" value="AAA_12"/>
    <property type="match status" value="1"/>
</dbReference>
<accession>A0A8H9GRI3</accession>
<dbReference type="Gene3D" id="3.40.50.300">
    <property type="entry name" value="P-loop containing nucleotide triphosphate hydrolases"/>
    <property type="match status" value="2"/>
</dbReference>
<dbReference type="InterPro" id="IPR003593">
    <property type="entry name" value="AAA+_ATPase"/>
</dbReference>
<evidence type="ECO:0000259" key="6">
    <source>
        <dbReference type="SMART" id="SM00382"/>
    </source>
</evidence>
<dbReference type="GO" id="GO:0043139">
    <property type="term" value="F:5'-3' DNA helicase activity"/>
    <property type="evidence" value="ECO:0007669"/>
    <property type="project" value="TreeGrafter"/>
</dbReference>
<name>A0A8H9GRI3_9DEIO</name>
<comment type="similarity">
    <text evidence="1">Belongs to the DNA2/NAM7 helicase family.</text>
</comment>
<reference evidence="8" key="1">
    <citation type="journal article" date="2019" name="Int. J. Syst. Evol. Microbiol.">
        <title>The Global Catalogue of Microorganisms (GCM) 10K type strain sequencing project: providing services to taxonomists for standard genome sequencing and annotation.</title>
        <authorList>
            <consortium name="The Broad Institute Genomics Platform"/>
            <consortium name="The Broad Institute Genome Sequencing Center for Infectious Disease"/>
            <person name="Wu L."/>
            <person name="Ma J."/>
        </authorList>
    </citation>
    <scope>NUCLEOTIDE SEQUENCE [LARGE SCALE GENOMIC DNA]</scope>
    <source>
        <strain evidence="8">JCM 31047</strain>
    </source>
</reference>
<protein>
    <recommendedName>
        <fullName evidence="6">AAA+ ATPase domain-containing protein</fullName>
    </recommendedName>
</protein>
<dbReference type="SMART" id="SM00382">
    <property type="entry name" value="AAA"/>
    <property type="match status" value="1"/>
</dbReference>
<evidence type="ECO:0000256" key="4">
    <source>
        <dbReference type="ARBA" id="ARBA00022806"/>
    </source>
</evidence>
<keyword evidence="8" id="KW-1185">Reference proteome</keyword>
<proteinExistence type="inferred from homology"/>
<keyword evidence="4" id="KW-0347">Helicase</keyword>
<gene>
    <name evidence="7" type="ORF">GCM10008956_30190</name>
</gene>
<keyword evidence="2" id="KW-0547">Nucleotide-binding</keyword>
<evidence type="ECO:0000256" key="3">
    <source>
        <dbReference type="ARBA" id="ARBA00022801"/>
    </source>
</evidence>
<dbReference type="PANTHER" id="PTHR43788:SF8">
    <property type="entry name" value="DNA-BINDING PROTEIN SMUBP-2"/>
    <property type="match status" value="1"/>
</dbReference>
<dbReference type="Proteomes" id="UP000600547">
    <property type="component" value="Unassembled WGS sequence"/>
</dbReference>
<evidence type="ECO:0000313" key="8">
    <source>
        <dbReference type="Proteomes" id="UP000600547"/>
    </source>
</evidence>
<evidence type="ECO:0000313" key="7">
    <source>
        <dbReference type="EMBL" id="GGM52064.1"/>
    </source>
</evidence>
<dbReference type="InterPro" id="IPR050534">
    <property type="entry name" value="Coronavir_polyprotein_1ab"/>
</dbReference>
<dbReference type="GO" id="GO:0016787">
    <property type="term" value="F:hydrolase activity"/>
    <property type="evidence" value="ECO:0007669"/>
    <property type="project" value="UniProtKB-KW"/>
</dbReference>
<comment type="caution">
    <text evidence="7">The sequence shown here is derived from an EMBL/GenBank/DDBJ whole genome shotgun (WGS) entry which is preliminary data.</text>
</comment>
<dbReference type="EMBL" id="BMQG01000011">
    <property type="protein sequence ID" value="GGM52064.1"/>
    <property type="molecule type" value="Genomic_DNA"/>
</dbReference>
<keyword evidence="5" id="KW-0067">ATP-binding</keyword>
<dbReference type="PANTHER" id="PTHR43788">
    <property type="entry name" value="DNA2/NAM7 HELICASE FAMILY MEMBER"/>
    <property type="match status" value="1"/>
</dbReference>
<keyword evidence="3" id="KW-0378">Hydrolase</keyword>
<sequence>MPKLTKKALSLYLRNGCERQMRFSLYSDAELTSRGMPPRQTARAGLGFAAQAGNEYQYEKVEELRRAFGAHVRDGGPGGQPFTYAALDLAAALPQAGPGDVLIESTFTLGQAFQRTYRLDMLRDHEGASVDTGEVRPDLIQVLPPHAPELPPFPTVLNADGTVVLAQPGDVRLRLRILDIKLSSQPGAAYFGEVVFYSLALAAWLREAGLDDRFVALPNPGIWPGSYEDSALHRQLSSGAPASTLERLAALEADLETVDLQTFAPSVRAFLDKDLPRVAGAAWPDLAWHANFRCLGCEFYGHGWTVRDEPTQHDLHCAPTARRTGHLSRVPGLSRGVAGALRAAGVSSVEALASLSPTSPVFDASPALRGKRTLLPARAQALQRGAATLVPLTGASAVLPRHVDVQIFLNLEYDPSTAITGALALWADWRMAGPVAAEGAAERPRKAWGQRSAERLVWLVDRKDLTLERDQFLAFLQQLKSILDEVAVSDDARCAARPNGMNERRSTYQIYLWDRAQLTHLSRLVSRHLQAILATPGLDELAWLFPTPELLQRAEDVSRASPVTLVSPAVDAYLALPLAHHTTLLDVAQHYHHSPLPPDAYEVGQHFHDPLSSLVPPERIHEMWQASKDPDRYAQGYGWVRERLEVVTHRKAAALQDVTRHLVDELAHRQLLTSGAAPTIGLSHERLDGVTDASQLLYQYHRLNAATQRLESDLSYALPVHERVAKFRTARLGALIQGSVRRVILARINAACQTSLDVRDPRFLVYELPQDSRGVNMREGDIGVQFSPPGDPLFLHRTVNSLPNIERAVRAGLLTNRQRYQSVADSGLFEITVLAIDRTNGYLVVQPSSRHFEALAAQVGADYRAGGTLDRISKDFLASKLKVTLRSIGTSRSVAPDAAALAVIAGQARGAPGTPAQDVPPATEYLWHAARTRAAVHSSAAPQIQARLEDLGVHLNPSQWAALRSVLTHRLSVIWGPPGTGKSQTIRAIIRAALLEAQSSGQPLRILVTSGTYTAVDNILARVVPELAASNLEVHTFRVQSAQRPADDAVTAMQARHPTRFTNIELDRREAPPHASTAALLAALDAPQHPVLVGAPAQQLHNLAYAGDRTTSDPRFATRDWFDLIIIDEASQLDVATSTLVLTKGARGGRVMLAGDDLQLPPIHPAEKPEGFEDQLGSLYEFMTRAHQIEPVCLDVNYRSNADIVAATRLSNYTNLSSHSGDMRLNLLRWPPTSPPAGWPAHLEWCDGWMTLLDPARPVTCFIYDDPLSGQANDFEAEAVAALAWLARSHLASGPRARLNPDRSEQAASTESCDDPYFWSRGLGVVTPHKAQVGRVSDALLRTFTEASPQAIRAAVDTVERFQGQERQIIVASFGVGDPDVISSEDRFLYDVRRFNVMISRPETKLIVFLTRTFVDHLSNDKDTLDQSGLIKRFANVFCQTAAPLTLRWNNGRGAVQTVAGELRFP</sequence>
<dbReference type="GO" id="GO:0005524">
    <property type="term" value="F:ATP binding"/>
    <property type="evidence" value="ECO:0007669"/>
    <property type="project" value="UniProtKB-KW"/>
</dbReference>
<evidence type="ECO:0000256" key="1">
    <source>
        <dbReference type="ARBA" id="ARBA00007913"/>
    </source>
</evidence>
<dbReference type="Pfam" id="PF13086">
    <property type="entry name" value="AAA_11"/>
    <property type="match status" value="1"/>
</dbReference>
<organism evidence="7 8">
    <name type="scientific">Deinococcus arenae</name>
    <dbReference type="NCBI Taxonomy" id="1452751"/>
    <lineage>
        <taxon>Bacteria</taxon>
        <taxon>Thermotogati</taxon>
        <taxon>Deinococcota</taxon>
        <taxon>Deinococci</taxon>
        <taxon>Deinococcales</taxon>
        <taxon>Deinococcaceae</taxon>
        <taxon>Deinococcus</taxon>
    </lineage>
</organism>